<evidence type="ECO:0000313" key="1">
    <source>
        <dbReference type="EMBL" id="KAI4823447.1"/>
    </source>
</evidence>
<reference evidence="1" key="1">
    <citation type="submission" date="2022-05" db="EMBL/GenBank/DDBJ databases">
        <title>Chromosome-level genome of Chaenocephalus aceratus.</title>
        <authorList>
            <person name="Park H."/>
        </authorList>
    </citation>
    <scope>NUCLEOTIDE SEQUENCE</scope>
    <source>
        <strain evidence="1">KU_202001</strain>
    </source>
</reference>
<accession>A0ACB9XAZ8</accession>
<evidence type="ECO:0000313" key="2">
    <source>
        <dbReference type="Proteomes" id="UP001057452"/>
    </source>
</evidence>
<dbReference type="EMBL" id="CM043791">
    <property type="protein sequence ID" value="KAI4823447.1"/>
    <property type="molecule type" value="Genomic_DNA"/>
</dbReference>
<comment type="caution">
    <text evidence="1">The sequence shown here is derived from an EMBL/GenBank/DDBJ whole genome shotgun (WGS) entry which is preliminary data.</text>
</comment>
<dbReference type="Proteomes" id="UP001057452">
    <property type="component" value="Chromosome 7"/>
</dbReference>
<sequence length="58" mass="5962">NRSEFSPRSAVSKHLPGAAPGSSDAPLTAACPTSLRTQSLAICCCLPNICSGVSDWQT</sequence>
<organism evidence="1 2">
    <name type="scientific">Chaenocephalus aceratus</name>
    <name type="common">Blackfin icefish</name>
    <name type="synonym">Chaenichthys aceratus</name>
    <dbReference type="NCBI Taxonomy" id="36190"/>
    <lineage>
        <taxon>Eukaryota</taxon>
        <taxon>Metazoa</taxon>
        <taxon>Chordata</taxon>
        <taxon>Craniata</taxon>
        <taxon>Vertebrata</taxon>
        <taxon>Euteleostomi</taxon>
        <taxon>Actinopterygii</taxon>
        <taxon>Neopterygii</taxon>
        <taxon>Teleostei</taxon>
        <taxon>Neoteleostei</taxon>
        <taxon>Acanthomorphata</taxon>
        <taxon>Eupercaria</taxon>
        <taxon>Perciformes</taxon>
        <taxon>Notothenioidei</taxon>
        <taxon>Channichthyidae</taxon>
        <taxon>Chaenocephalus</taxon>
    </lineage>
</organism>
<keyword evidence="2" id="KW-1185">Reference proteome</keyword>
<name>A0ACB9XAZ8_CHAAC</name>
<feature type="non-terminal residue" evidence="1">
    <location>
        <position position="58"/>
    </location>
</feature>
<gene>
    <name evidence="1" type="ORF">KUCAC02_012030</name>
</gene>
<feature type="non-terminal residue" evidence="1">
    <location>
        <position position="1"/>
    </location>
</feature>
<protein>
    <submittedName>
        <fullName evidence="1">Uncharacterized protein</fullName>
    </submittedName>
</protein>
<proteinExistence type="predicted"/>